<dbReference type="PANTHER" id="PTHR30269:SF0">
    <property type="entry name" value="MEMBRANE TRANSPORTER PROTEIN YFCA-RELATED"/>
    <property type="match status" value="1"/>
</dbReference>
<accession>A0ABP5BEP2</accession>
<dbReference type="PANTHER" id="PTHR30269">
    <property type="entry name" value="TRANSMEMBRANE PROTEIN YFCA"/>
    <property type="match status" value="1"/>
</dbReference>
<comment type="similarity">
    <text evidence="2 8">Belongs to the 4-toluene sulfonate uptake permease (TSUP) (TC 2.A.102) family.</text>
</comment>
<feature type="transmembrane region" description="Helical" evidence="8">
    <location>
        <begin position="182"/>
        <end position="203"/>
    </location>
</feature>
<name>A0ABP5BEP2_9PSEU</name>
<keyword evidence="3" id="KW-0813">Transport</keyword>
<evidence type="ECO:0000256" key="6">
    <source>
        <dbReference type="ARBA" id="ARBA00022989"/>
    </source>
</evidence>
<keyword evidence="4 8" id="KW-1003">Cell membrane</keyword>
<reference evidence="10" key="1">
    <citation type="journal article" date="2019" name="Int. J. Syst. Evol. Microbiol.">
        <title>The Global Catalogue of Microorganisms (GCM) 10K type strain sequencing project: providing services to taxonomists for standard genome sequencing and annotation.</title>
        <authorList>
            <consortium name="The Broad Institute Genomics Platform"/>
            <consortium name="The Broad Institute Genome Sequencing Center for Infectious Disease"/>
            <person name="Wu L."/>
            <person name="Ma J."/>
        </authorList>
    </citation>
    <scope>NUCLEOTIDE SEQUENCE [LARGE SCALE GENOMIC DNA]</scope>
    <source>
        <strain evidence="10">JCM 14545</strain>
    </source>
</reference>
<proteinExistence type="inferred from homology"/>
<dbReference type="Pfam" id="PF01925">
    <property type="entry name" value="TauE"/>
    <property type="match status" value="1"/>
</dbReference>
<evidence type="ECO:0000313" key="10">
    <source>
        <dbReference type="Proteomes" id="UP001501116"/>
    </source>
</evidence>
<sequence>MRRFSLSFFGVCPGMVDGMWLLLFGAGVAAGVTGTIAGLASLFSYPALLAAGLPATAANVTNTVALALGSVTAVPSSRRELAGQAATARRLGAVCALGSAGGAALLLVTPPGIFQRVVPFLVGGASVVILLRPSVRDATNRFALACVFAVSVYSGYFAAASGVLLLALLLATTSGGLLRANALKNVLVVIVDVVAAAGFAFFGPVDWLRAIPLTAGLLLGSWLGPMVARKVPEAPLRAGIALAGLGLAVKLGVDAFTS</sequence>
<keyword evidence="10" id="KW-1185">Reference proteome</keyword>
<comment type="subcellular location">
    <subcellularLocation>
        <location evidence="1 8">Cell membrane</location>
        <topology evidence="1 8">Multi-pass membrane protein</topology>
    </subcellularLocation>
</comment>
<evidence type="ECO:0000256" key="4">
    <source>
        <dbReference type="ARBA" id="ARBA00022475"/>
    </source>
</evidence>
<keyword evidence="6 8" id="KW-1133">Transmembrane helix</keyword>
<dbReference type="RefSeq" id="WP_344413348.1">
    <property type="nucleotide sequence ID" value="NZ_BAAANN010000002.1"/>
</dbReference>
<evidence type="ECO:0000256" key="8">
    <source>
        <dbReference type="RuleBase" id="RU363041"/>
    </source>
</evidence>
<feature type="transmembrane region" description="Helical" evidence="8">
    <location>
        <begin position="113"/>
        <end position="131"/>
    </location>
</feature>
<evidence type="ECO:0000256" key="1">
    <source>
        <dbReference type="ARBA" id="ARBA00004651"/>
    </source>
</evidence>
<feature type="transmembrane region" description="Helical" evidence="8">
    <location>
        <begin position="20"/>
        <end position="45"/>
    </location>
</feature>
<gene>
    <name evidence="9" type="ORF">GCM10009754_07480</name>
</gene>
<dbReference type="Proteomes" id="UP001501116">
    <property type="component" value="Unassembled WGS sequence"/>
</dbReference>
<dbReference type="InterPro" id="IPR052017">
    <property type="entry name" value="TSUP"/>
</dbReference>
<evidence type="ECO:0000256" key="7">
    <source>
        <dbReference type="ARBA" id="ARBA00023136"/>
    </source>
</evidence>
<feature type="transmembrane region" description="Helical" evidence="8">
    <location>
        <begin position="88"/>
        <end position="107"/>
    </location>
</feature>
<organism evidence="9 10">
    <name type="scientific">Amycolatopsis minnesotensis</name>
    <dbReference type="NCBI Taxonomy" id="337894"/>
    <lineage>
        <taxon>Bacteria</taxon>
        <taxon>Bacillati</taxon>
        <taxon>Actinomycetota</taxon>
        <taxon>Actinomycetes</taxon>
        <taxon>Pseudonocardiales</taxon>
        <taxon>Pseudonocardiaceae</taxon>
        <taxon>Amycolatopsis</taxon>
    </lineage>
</organism>
<protein>
    <recommendedName>
        <fullName evidence="8">Probable membrane transporter protein</fullName>
    </recommendedName>
</protein>
<dbReference type="EMBL" id="BAAANN010000002">
    <property type="protein sequence ID" value="GAA1942566.1"/>
    <property type="molecule type" value="Genomic_DNA"/>
</dbReference>
<evidence type="ECO:0000256" key="2">
    <source>
        <dbReference type="ARBA" id="ARBA00009142"/>
    </source>
</evidence>
<keyword evidence="7 8" id="KW-0472">Membrane</keyword>
<evidence type="ECO:0000256" key="3">
    <source>
        <dbReference type="ARBA" id="ARBA00022448"/>
    </source>
</evidence>
<dbReference type="InterPro" id="IPR002781">
    <property type="entry name" value="TM_pro_TauE-like"/>
</dbReference>
<comment type="caution">
    <text evidence="9">The sequence shown here is derived from an EMBL/GenBank/DDBJ whole genome shotgun (WGS) entry which is preliminary data.</text>
</comment>
<feature type="transmembrane region" description="Helical" evidence="8">
    <location>
        <begin position="143"/>
        <end position="170"/>
    </location>
</feature>
<feature type="transmembrane region" description="Helical" evidence="8">
    <location>
        <begin position="57"/>
        <end position="76"/>
    </location>
</feature>
<keyword evidence="5 8" id="KW-0812">Transmembrane</keyword>
<evidence type="ECO:0000256" key="5">
    <source>
        <dbReference type="ARBA" id="ARBA00022692"/>
    </source>
</evidence>
<evidence type="ECO:0000313" key="9">
    <source>
        <dbReference type="EMBL" id="GAA1942566.1"/>
    </source>
</evidence>